<dbReference type="InterPro" id="IPR050266">
    <property type="entry name" value="AB_hydrolase_sf"/>
</dbReference>
<dbReference type="GO" id="GO:0004806">
    <property type="term" value="F:triacylglycerol lipase activity"/>
    <property type="evidence" value="ECO:0007669"/>
    <property type="project" value="UniProtKB-EC"/>
</dbReference>
<dbReference type="PRINTS" id="PR00412">
    <property type="entry name" value="EPOXHYDRLASE"/>
</dbReference>
<reference evidence="2 3" key="1">
    <citation type="submission" date="2019-09" db="EMBL/GenBank/DDBJ databases">
        <authorList>
            <person name="Chandra G."/>
            <person name="Truman W A."/>
        </authorList>
    </citation>
    <scope>NUCLEOTIDE SEQUENCE [LARGE SCALE GENOMIC DNA]</scope>
    <source>
        <strain evidence="2">PS723</strain>
    </source>
</reference>
<dbReference type="Gene3D" id="3.40.50.1820">
    <property type="entry name" value="alpha/beta hydrolase"/>
    <property type="match status" value="1"/>
</dbReference>
<dbReference type="GO" id="GO:0047372">
    <property type="term" value="F:monoacylglycerol lipase activity"/>
    <property type="evidence" value="ECO:0007669"/>
    <property type="project" value="TreeGrafter"/>
</dbReference>
<dbReference type="Proteomes" id="UP000379480">
    <property type="component" value="Unassembled WGS sequence"/>
</dbReference>
<accession>A0A5E7D3J2</accession>
<evidence type="ECO:0000313" key="2">
    <source>
        <dbReference type="EMBL" id="VVO06385.1"/>
    </source>
</evidence>
<dbReference type="Pfam" id="PF00561">
    <property type="entry name" value="Abhydrolase_1"/>
    <property type="match status" value="1"/>
</dbReference>
<name>A0A5E7D3J2_PSEFL</name>
<evidence type="ECO:0000313" key="3">
    <source>
        <dbReference type="Proteomes" id="UP000379480"/>
    </source>
</evidence>
<gene>
    <name evidence="2" type="primary">lip1</name>
    <name evidence="2" type="ORF">PS723_03058</name>
</gene>
<keyword evidence="2" id="KW-0378">Hydrolase</keyword>
<dbReference type="PANTHER" id="PTHR43798">
    <property type="entry name" value="MONOACYLGLYCEROL LIPASE"/>
    <property type="match status" value="1"/>
</dbReference>
<dbReference type="SUPFAM" id="SSF53474">
    <property type="entry name" value="alpha/beta-Hydrolases"/>
    <property type="match status" value="1"/>
</dbReference>
<organism evidence="2 3">
    <name type="scientific">Pseudomonas fluorescens</name>
    <dbReference type="NCBI Taxonomy" id="294"/>
    <lineage>
        <taxon>Bacteria</taxon>
        <taxon>Pseudomonadati</taxon>
        <taxon>Pseudomonadota</taxon>
        <taxon>Gammaproteobacteria</taxon>
        <taxon>Pseudomonadales</taxon>
        <taxon>Pseudomonadaceae</taxon>
        <taxon>Pseudomonas</taxon>
    </lineage>
</organism>
<dbReference type="GO" id="GO:0046464">
    <property type="term" value="P:acylglycerol catabolic process"/>
    <property type="evidence" value="ECO:0007669"/>
    <property type="project" value="TreeGrafter"/>
</dbReference>
<proteinExistence type="predicted"/>
<dbReference type="PRINTS" id="PR00111">
    <property type="entry name" value="ABHYDROLASE"/>
</dbReference>
<protein>
    <submittedName>
        <fullName evidence="2">Lipase 1</fullName>
        <ecNumber evidence="2">3.1.1.3</ecNumber>
    </submittedName>
</protein>
<feature type="domain" description="AB hydrolase-1" evidence="1">
    <location>
        <begin position="61"/>
        <end position="290"/>
    </location>
</feature>
<dbReference type="RefSeq" id="WP_224795693.1">
    <property type="nucleotide sequence ID" value="NZ_CABVHY010000014.1"/>
</dbReference>
<sequence>MILVLAAAFIIFSWWTWPRLGQLLYDLSMALEARLYRLRKVPVPIAEMTLVTYRGGPPKAPTLLMLHGYSADKTVWLRFARHLVDDYRVIIPDLAGHGETGFRPRGSYDIPSQAQRLIQLLDACAVEKVHVIGNSMGGYIAAWLAATYPERVASLALIDPAGVASPLPSDMERLLAQGNNPFLIHSRADFDQFYAMTMASPPWVPDRVLAALAERYQRRCDELAEIFQDFHGSEPLEARLADIQAPTLLLWGRQDRLLHVSSAQVWAEGIARIHLELWDGIGHMPMVERPARTAQLYREFLQGQA</sequence>
<dbReference type="GO" id="GO:0016020">
    <property type="term" value="C:membrane"/>
    <property type="evidence" value="ECO:0007669"/>
    <property type="project" value="TreeGrafter"/>
</dbReference>
<dbReference type="InterPro" id="IPR000073">
    <property type="entry name" value="AB_hydrolase_1"/>
</dbReference>
<dbReference type="EC" id="3.1.1.3" evidence="2"/>
<dbReference type="InterPro" id="IPR000639">
    <property type="entry name" value="Epox_hydrolase-like"/>
</dbReference>
<dbReference type="AlphaFoldDB" id="A0A5E7D3J2"/>
<dbReference type="InterPro" id="IPR029058">
    <property type="entry name" value="AB_hydrolase_fold"/>
</dbReference>
<dbReference type="EMBL" id="CABVHY010000014">
    <property type="protein sequence ID" value="VVO06385.1"/>
    <property type="molecule type" value="Genomic_DNA"/>
</dbReference>
<evidence type="ECO:0000259" key="1">
    <source>
        <dbReference type="Pfam" id="PF00561"/>
    </source>
</evidence>
<dbReference type="PANTHER" id="PTHR43798:SF5">
    <property type="entry name" value="MONOACYLGLYCEROL LIPASE ABHD6"/>
    <property type="match status" value="1"/>
</dbReference>